<reference evidence="3" key="1">
    <citation type="submission" date="2024-06" db="EMBL/GenBank/DDBJ databases">
        <authorList>
            <person name="Liu X."/>
            <person name="Lenzi L."/>
            <person name="Haldenby T S."/>
            <person name="Uol C."/>
        </authorList>
    </citation>
    <scope>NUCLEOTIDE SEQUENCE</scope>
</reference>
<dbReference type="InterPro" id="IPR001247">
    <property type="entry name" value="ExoRNase_PH_dom1"/>
</dbReference>
<protein>
    <recommendedName>
        <fullName evidence="2">Exoribonuclease phosphorolytic domain-containing protein</fullName>
    </recommendedName>
</protein>
<dbReference type="GO" id="GO:0003723">
    <property type="term" value="F:RNA binding"/>
    <property type="evidence" value="ECO:0007669"/>
    <property type="project" value="TreeGrafter"/>
</dbReference>
<dbReference type="PANTHER" id="PTHR11953:SF0">
    <property type="entry name" value="EXOSOME COMPLEX COMPONENT RRP41"/>
    <property type="match status" value="1"/>
</dbReference>
<comment type="caution">
    <text evidence="3">The sequence shown here is derived from an EMBL/GenBank/DDBJ whole genome shotgun (WGS) entry which is preliminary data.</text>
</comment>
<evidence type="ECO:0000256" key="1">
    <source>
        <dbReference type="ARBA" id="ARBA00006678"/>
    </source>
</evidence>
<dbReference type="InterPro" id="IPR050080">
    <property type="entry name" value="RNase_PH"/>
</dbReference>
<name>A0AAV2TSK5_CALDB</name>
<dbReference type="InterPro" id="IPR027408">
    <property type="entry name" value="PNPase/RNase_PH_dom_sf"/>
</dbReference>
<dbReference type="InterPro" id="IPR020568">
    <property type="entry name" value="Ribosomal_Su5_D2-typ_SF"/>
</dbReference>
<dbReference type="GO" id="GO:0000176">
    <property type="term" value="C:nuclear exosome (RNase complex)"/>
    <property type="evidence" value="ECO:0007669"/>
    <property type="project" value="TreeGrafter"/>
</dbReference>
<gene>
    <name evidence="3" type="ORF">CDAUBV1_LOCUS15130</name>
</gene>
<dbReference type="GO" id="GO:0034475">
    <property type="term" value="P:U4 snRNA 3'-end processing"/>
    <property type="evidence" value="ECO:0007669"/>
    <property type="project" value="TreeGrafter"/>
</dbReference>
<dbReference type="GO" id="GO:0000177">
    <property type="term" value="C:cytoplasmic exosome (RNase complex)"/>
    <property type="evidence" value="ECO:0007669"/>
    <property type="project" value="TreeGrafter"/>
</dbReference>
<feature type="domain" description="Exoribonuclease phosphorolytic" evidence="2">
    <location>
        <begin position="18"/>
        <end position="149"/>
    </location>
</feature>
<dbReference type="Gene3D" id="3.30.230.70">
    <property type="entry name" value="GHMP Kinase, N-terminal domain"/>
    <property type="match status" value="1"/>
</dbReference>
<dbReference type="EMBL" id="CAXLJL010000678">
    <property type="protein sequence ID" value="CAL5139944.1"/>
    <property type="molecule type" value="Genomic_DNA"/>
</dbReference>
<dbReference type="GO" id="GO:0005730">
    <property type="term" value="C:nucleolus"/>
    <property type="evidence" value="ECO:0007669"/>
    <property type="project" value="TreeGrafter"/>
</dbReference>
<dbReference type="AlphaFoldDB" id="A0AAV2TSK5"/>
<comment type="similarity">
    <text evidence="1">Belongs to the RNase PH family.</text>
</comment>
<evidence type="ECO:0000313" key="3">
    <source>
        <dbReference type="EMBL" id="CAL5139944.1"/>
    </source>
</evidence>
<dbReference type="Proteomes" id="UP001497525">
    <property type="component" value="Unassembled WGS sequence"/>
</dbReference>
<proteinExistence type="inferred from homology"/>
<dbReference type="GO" id="GO:0016075">
    <property type="term" value="P:rRNA catabolic process"/>
    <property type="evidence" value="ECO:0007669"/>
    <property type="project" value="TreeGrafter"/>
</dbReference>
<sequence>MAELFYNARRIDGRRTNELRRVFCQFELGNSDGIVLLHQGNTKVMASVVGPRPCRHKGDMKTDEAIIICKYNKPPFSSTSGERHKLSARDRSTSDLASAIEEIFECVVRKERYPMSQIDIFIEVLQSDGSEFACAVNATTLALTDAGVEMRHLACAATVGLWGSLIFADLCRFEENPRVPQLTVVCLQSVDPVNHGEVLGVSKPDKTERQPQILHTRLSSWLPADKLNLLSSAAMDVARTLSVEFACWLRGRVRATLDIH</sequence>
<dbReference type="Pfam" id="PF01138">
    <property type="entry name" value="RNase_PH"/>
    <property type="match status" value="1"/>
</dbReference>
<evidence type="ECO:0000313" key="4">
    <source>
        <dbReference type="Proteomes" id="UP001497525"/>
    </source>
</evidence>
<evidence type="ECO:0000259" key="2">
    <source>
        <dbReference type="Pfam" id="PF01138"/>
    </source>
</evidence>
<dbReference type="GO" id="GO:0071028">
    <property type="term" value="P:nuclear mRNA surveillance"/>
    <property type="evidence" value="ECO:0007669"/>
    <property type="project" value="TreeGrafter"/>
</dbReference>
<organism evidence="3 4">
    <name type="scientific">Calicophoron daubneyi</name>
    <name type="common">Rumen fluke</name>
    <name type="synonym">Paramphistomum daubneyi</name>
    <dbReference type="NCBI Taxonomy" id="300641"/>
    <lineage>
        <taxon>Eukaryota</taxon>
        <taxon>Metazoa</taxon>
        <taxon>Spiralia</taxon>
        <taxon>Lophotrochozoa</taxon>
        <taxon>Platyhelminthes</taxon>
        <taxon>Trematoda</taxon>
        <taxon>Digenea</taxon>
        <taxon>Plagiorchiida</taxon>
        <taxon>Pronocephalata</taxon>
        <taxon>Paramphistomoidea</taxon>
        <taxon>Paramphistomidae</taxon>
        <taxon>Calicophoron</taxon>
    </lineage>
</organism>
<dbReference type="InterPro" id="IPR036345">
    <property type="entry name" value="ExoRNase_PH_dom2_sf"/>
</dbReference>
<dbReference type="PANTHER" id="PTHR11953">
    <property type="entry name" value="EXOSOME COMPLEX COMPONENT"/>
    <property type="match status" value="1"/>
</dbReference>
<dbReference type="SUPFAM" id="SSF54211">
    <property type="entry name" value="Ribosomal protein S5 domain 2-like"/>
    <property type="match status" value="1"/>
</dbReference>
<dbReference type="SUPFAM" id="SSF55666">
    <property type="entry name" value="Ribonuclease PH domain 2-like"/>
    <property type="match status" value="1"/>
</dbReference>
<accession>A0AAV2TSK5</accession>
<dbReference type="GO" id="GO:0071051">
    <property type="term" value="P:poly(A)-dependent snoRNA 3'-end processing"/>
    <property type="evidence" value="ECO:0007669"/>
    <property type="project" value="TreeGrafter"/>
</dbReference>